<keyword evidence="2" id="KW-1185">Reference proteome</keyword>
<reference evidence="1 2" key="1">
    <citation type="submission" date="2019-01" db="EMBL/GenBank/DDBJ databases">
        <title>Weissella sp. nov., a novel lactic acid bacterium isolated from animal feces.</title>
        <authorList>
            <person name="Wang L.-T."/>
        </authorList>
    </citation>
    <scope>NUCLEOTIDE SEQUENCE [LARGE SCALE GENOMIC DNA]</scope>
    <source>
        <strain evidence="1 2">8H-2</strain>
    </source>
</reference>
<evidence type="ECO:0000313" key="2">
    <source>
        <dbReference type="Proteomes" id="UP000371977"/>
    </source>
</evidence>
<gene>
    <name evidence="1" type="ORF">ESZ50_04800</name>
</gene>
<proteinExistence type="predicted"/>
<organism evidence="1 2">
    <name type="scientific">Weissella muntiaci</name>
    <dbReference type="NCBI Taxonomy" id="2508881"/>
    <lineage>
        <taxon>Bacteria</taxon>
        <taxon>Bacillati</taxon>
        <taxon>Bacillota</taxon>
        <taxon>Bacilli</taxon>
        <taxon>Lactobacillales</taxon>
        <taxon>Lactobacillaceae</taxon>
        <taxon>Weissella</taxon>
    </lineage>
</organism>
<dbReference type="Proteomes" id="UP000371977">
    <property type="component" value="Unassembled WGS sequence"/>
</dbReference>
<comment type="caution">
    <text evidence="1">The sequence shown here is derived from an EMBL/GenBank/DDBJ whole genome shotgun (WGS) entry which is preliminary data.</text>
</comment>
<name>A0A6C2C8F8_9LACO</name>
<accession>A0A6C2C8F8</accession>
<protein>
    <submittedName>
        <fullName evidence="1">Uncharacterized protein</fullName>
    </submittedName>
</protein>
<evidence type="ECO:0000313" key="1">
    <source>
        <dbReference type="EMBL" id="TYC49912.1"/>
    </source>
</evidence>
<sequence length="72" mass="8364">MIKKALARVDEIKQMPIDQAIGVLYLEGNSEKLFDADDTYDAITALEDRDSTTNIDDIFKRLSAQIWFYEYK</sequence>
<dbReference type="EMBL" id="SDGZ01000013">
    <property type="protein sequence ID" value="TYC49912.1"/>
    <property type="molecule type" value="Genomic_DNA"/>
</dbReference>
<dbReference type="AlphaFoldDB" id="A0A6C2C8F8"/>